<gene>
    <name evidence="2" type="ORF">WICMUC_001940</name>
</gene>
<reference evidence="2" key="1">
    <citation type="journal article" date="2021" name="Open Biol.">
        <title>Shared evolutionary footprints suggest mitochondrial oxidative damage underlies multiple complex I losses in fungi.</title>
        <authorList>
            <person name="Schikora-Tamarit M.A."/>
            <person name="Marcet-Houben M."/>
            <person name="Nosek J."/>
            <person name="Gabaldon T."/>
        </authorList>
    </citation>
    <scope>NUCLEOTIDE SEQUENCE</scope>
    <source>
        <strain evidence="2">CBS6341</strain>
    </source>
</reference>
<dbReference type="OrthoDB" id="4167490at2759"/>
<keyword evidence="3" id="KW-1185">Reference proteome</keyword>
<evidence type="ECO:0000313" key="2">
    <source>
        <dbReference type="EMBL" id="KAH3677034.1"/>
    </source>
</evidence>
<feature type="compositionally biased region" description="Acidic residues" evidence="1">
    <location>
        <begin position="215"/>
        <end position="228"/>
    </location>
</feature>
<protein>
    <submittedName>
        <fullName evidence="2">Uncharacterized protein</fullName>
    </submittedName>
</protein>
<accession>A0A9P8PTA1</accession>
<reference evidence="2" key="2">
    <citation type="submission" date="2021-01" db="EMBL/GenBank/DDBJ databases">
        <authorList>
            <person name="Schikora-Tamarit M.A."/>
        </authorList>
    </citation>
    <scope>NUCLEOTIDE SEQUENCE</scope>
    <source>
        <strain evidence="2">CBS6341</strain>
    </source>
</reference>
<dbReference type="EMBL" id="JAEUBF010000556">
    <property type="protein sequence ID" value="KAH3677034.1"/>
    <property type="molecule type" value="Genomic_DNA"/>
</dbReference>
<evidence type="ECO:0000313" key="3">
    <source>
        <dbReference type="Proteomes" id="UP000769528"/>
    </source>
</evidence>
<name>A0A9P8PTA1_9ASCO</name>
<dbReference type="Proteomes" id="UP000769528">
    <property type="component" value="Unassembled WGS sequence"/>
</dbReference>
<sequence>MGFLNPGKLKKRKNFEQLKPASASKKGKRIKSDKEELILSHSVSKNNLQNGFQQNEKQFVPDHPLSLLERFPIEVLHEIFIFSGINNLPFASKYLYHHLQPSLSLKISMIKSYIYDLNSKIMNDDSEEFGKRYALDNSLLNYKFLTSDALKELRVDFVLPLSTIKSQIQSRLLSHKDKLNKRLIESLISISTLPERINREIARMAEERFNTQENSDNDNDNNNEEEEIQQSYDFPEKYYTGEFDYERVELLSELNKINLEFLRSDEVISNAISSGAPVSVLERLLGFTKTKSITTSRALISAFEIGDLGLVSWLLLKSSTQGLVNDNNLWVYISKKKNSKFLHYLEERGGQPSPEILNAMTHNT</sequence>
<dbReference type="AlphaFoldDB" id="A0A9P8PTA1"/>
<comment type="caution">
    <text evidence="2">The sequence shown here is derived from an EMBL/GenBank/DDBJ whole genome shotgun (WGS) entry which is preliminary data.</text>
</comment>
<organism evidence="2 3">
    <name type="scientific">Wickerhamomyces mucosus</name>
    <dbReference type="NCBI Taxonomy" id="1378264"/>
    <lineage>
        <taxon>Eukaryota</taxon>
        <taxon>Fungi</taxon>
        <taxon>Dikarya</taxon>
        <taxon>Ascomycota</taxon>
        <taxon>Saccharomycotina</taxon>
        <taxon>Saccharomycetes</taxon>
        <taxon>Phaffomycetales</taxon>
        <taxon>Wickerhamomycetaceae</taxon>
        <taxon>Wickerhamomyces</taxon>
    </lineage>
</organism>
<feature type="region of interest" description="Disordered" evidence="1">
    <location>
        <begin position="1"/>
        <end position="29"/>
    </location>
</feature>
<proteinExistence type="predicted"/>
<evidence type="ECO:0000256" key="1">
    <source>
        <dbReference type="SAM" id="MobiDB-lite"/>
    </source>
</evidence>
<feature type="region of interest" description="Disordered" evidence="1">
    <location>
        <begin position="208"/>
        <end position="231"/>
    </location>
</feature>